<dbReference type="PROSITE" id="PS50005">
    <property type="entry name" value="TPR"/>
    <property type="match status" value="2"/>
</dbReference>
<evidence type="ECO:0008006" key="2">
    <source>
        <dbReference type="Google" id="ProtNLM"/>
    </source>
</evidence>
<protein>
    <recommendedName>
        <fullName evidence="2">Tetratricopeptide repeat-like domain-containing protein</fullName>
    </recommendedName>
</protein>
<dbReference type="InterPro" id="IPR019734">
    <property type="entry name" value="TPR_rpt"/>
</dbReference>
<dbReference type="EMBL" id="UINC01108799">
    <property type="protein sequence ID" value="SVC75167.1"/>
    <property type="molecule type" value="Genomic_DNA"/>
</dbReference>
<gene>
    <name evidence="1" type="ORF">METZ01_LOCUS328021</name>
</gene>
<reference evidence="1" key="1">
    <citation type="submission" date="2018-05" db="EMBL/GenBank/DDBJ databases">
        <authorList>
            <person name="Lanie J.A."/>
            <person name="Ng W.-L."/>
            <person name="Kazmierczak K.M."/>
            <person name="Andrzejewski T.M."/>
            <person name="Davidsen T.M."/>
            <person name="Wayne K.J."/>
            <person name="Tettelin H."/>
            <person name="Glass J.I."/>
            <person name="Rusch D."/>
            <person name="Podicherti R."/>
            <person name="Tsui H.-C.T."/>
            <person name="Winkler M.E."/>
        </authorList>
    </citation>
    <scope>NUCLEOTIDE SEQUENCE</scope>
</reference>
<sequence length="236" mass="27075">MEYSTSSSTAAGLINTGLRYQDNFAFEQARQTFQQAIDEDPEFAFAYYCLAWITPDRIKRDALVKEGEKYLQSANNGERDMLDVMVESLAGADVNWLEWLQSFTQLYPKEIRYINLLGNFANGDGDIEKAESYYKKSLAIEENPDALNSLAYLYTGQGKMNEAKVVLDRQIAVGGDLANPYDSMGDYYLEIKDNQKAKEYFNKALSNDPEFTMSKRKIWRIEQEEAGNKVEQMEWS</sequence>
<dbReference type="GO" id="GO:0097363">
    <property type="term" value="F:protein O-acetylglucosaminyltransferase activity"/>
    <property type="evidence" value="ECO:0007669"/>
    <property type="project" value="TreeGrafter"/>
</dbReference>
<dbReference type="GO" id="GO:0006493">
    <property type="term" value="P:protein O-linked glycosylation"/>
    <property type="evidence" value="ECO:0007669"/>
    <property type="project" value="InterPro"/>
</dbReference>
<dbReference type="InterPro" id="IPR037919">
    <property type="entry name" value="OGT"/>
</dbReference>
<dbReference type="PANTHER" id="PTHR44366:SF1">
    <property type="entry name" value="UDP-N-ACETYLGLUCOSAMINE--PEPTIDE N-ACETYLGLUCOSAMINYLTRANSFERASE 110 KDA SUBUNIT"/>
    <property type="match status" value="1"/>
</dbReference>
<evidence type="ECO:0000313" key="1">
    <source>
        <dbReference type="EMBL" id="SVC75167.1"/>
    </source>
</evidence>
<organism evidence="1">
    <name type="scientific">marine metagenome</name>
    <dbReference type="NCBI Taxonomy" id="408172"/>
    <lineage>
        <taxon>unclassified sequences</taxon>
        <taxon>metagenomes</taxon>
        <taxon>ecological metagenomes</taxon>
    </lineage>
</organism>
<dbReference type="SUPFAM" id="SSF48452">
    <property type="entry name" value="TPR-like"/>
    <property type="match status" value="2"/>
</dbReference>
<dbReference type="SMART" id="SM00028">
    <property type="entry name" value="TPR"/>
    <property type="match status" value="4"/>
</dbReference>
<dbReference type="Pfam" id="PF13181">
    <property type="entry name" value="TPR_8"/>
    <property type="match status" value="2"/>
</dbReference>
<dbReference type="InterPro" id="IPR011990">
    <property type="entry name" value="TPR-like_helical_dom_sf"/>
</dbReference>
<dbReference type="AlphaFoldDB" id="A0A382PQP8"/>
<dbReference type="Gene3D" id="1.25.40.10">
    <property type="entry name" value="Tetratricopeptide repeat domain"/>
    <property type="match status" value="2"/>
</dbReference>
<name>A0A382PQP8_9ZZZZ</name>
<dbReference type="PANTHER" id="PTHR44366">
    <property type="entry name" value="UDP-N-ACETYLGLUCOSAMINE--PEPTIDE N-ACETYLGLUCOSAMINYLTRANSFERASE 110 KDA SUBUNIT"/>
    <property type="match status" value="1"/>
</dbReference>
<proteinExistence type="predicted"/>
<feature type="non-terminal residue" evidence="1">
    <location>
        <position position="236"/>
    </location>
</feature>
<accession>A0A382PQP8</accession>